<reference evidence="9 10" key="2">
    <citation type="submission" date="2016-03" db="EMBL/GenBank/DDBJ databases">
        <title>New uncultured bacterium of the family Gallionellaceae from acid mine drainage: description and reconstruction of genome based on metagenomic analysis of microbial community.</title>
        <authorList>
            <person name="Kadnikov V."/>
            <person name="Ivasenko D."/>
            <person name="Beletsky A."/>
            <person name="Mardanov A."/>
            <person name="Danilova E."/>
            <person name="Pimenov N."/>
            <person name="Karnachuk O."/>
            <person name="Ravin N."/>
        </authorList>
    </citation>
    <scope>NUCLEOTIDE SEQUENCE [LARGE SCALE GENOMIC DNA]</scope>
    <source>
        <strain evidence="9">ShG14-8</strain>
    </source>
</reference>
<dbReference type="PANTHER" id="PTHR43793:SF2">
    <property type="entry name" value="BIFUNCTIONAL PROTEIN HLDE"/>
    <property type="match status" value="1"/>
</dbReference>
<keyword evidence="3" id="KW-0548">Nucleotidyltransferase</keyword>
<proteinExistence type="predicted"/>
<keyword evidence="4" id="KW-0547">Nucleotide-binding</keyword>
<dbReference type="EMBL" id="LSLI01000008">
    <property type="protein sequence ID" value="KXS33301.1"/>
    <property type="molecule type" value="Genomic_DNA"/>
</dbReference>
<dbReference type="InterPro" id="IPR014729">
    <property type="entry name" value="Rossmann-like_a/b/a_fold"/>
</dbReference>
<dbReference type="EC" id="2.7.7.70" evidence="1"/>
<dbReference type="InterPro" id="IPR050385">
    <property type="entry name" value="Archaeal_FAD_synthase"/>
</dbReference>
<evidence type="ECO:0000313" key="9">
    <source>
        <dbReference type="EMBL" id="KXS33301.1"/>
    </source>
</evidence>
<evidence type="ECO:0000256" key="5">
    <source>
        <dbReference type="ARBA" id="ARBA00022840"/>
    </source>
</evidence>
<dbReference type="GO" id="GO:0016773">
    <property type="term" value="F:phosphotransferase activity, alcohol group as acceptor"/>
    <property type="evidence" value="ECO:0007669"/>
    <property type="project" value="InterPro"/>
</dbReference>
<evidence type="ECO:0000256" key="1">
    <source>
        <dbReference type="ARBA" id="ARBA00012519"/>
    </source>
</evidence>
<dbReference type="InterPro" id="IPR004821">
    <property type="entry name" value="Cyt_trans-like"/>
</dbReference>
<keyword evidence="2" id="KW-0808">Transferase</keyword>
<dbReference type="PANTHER" id="PTHR43793">
    <property type="entry name" value="FAD SYNTHASE"/>
    <property type="match status" value="1"/>
</dbReference>
<dbReference type="SUPFAM" id="SSF52374">
    <property type="entry name" value="Nucleotidylyl transferase"/>
    <property type="match status" value="1"/>
</dbReference>
<evidence type="ECO:0000256" key="7">
    <source>
        <dbReference type="ARBA" id="ARBA00047428"/>
    </source>
</evidence>
<keyword evidence="6" id="KW-0119">Carbohydrate metabolism</keyword>
<dbReference type="GO" id="GO:0016779">
    <property type="term" value="F:nucleotidyltransferase activity"/>
    <property type="evidence" value="ECO:0007669"/>
    <property type="project" value="UniProtKB-KW"/>
</dbReference>
<evidence type="ECO:0000256" key="3">
    <source>
        <dbReference type="ARBA" id="ARBA00022695"/>
    </source>
</evidence>
<gene>
    <name evidence="9" type="ORF">AWT59_0604</name>
</gene>
<dbReference type="AlphaFoldDB" id="A0A139BWD9"/>
<evidence type="ECO:0000256" key="4">
    <source>
        <dbReference type="ARBA" id="ARBA00022741"/>
    </source>
</evidence>
<name>A0A139BWD9_9PROT</name>
<dbReference type="GO" id="GO:0005975">
    <property type="term" value="P:carbohydrate metabolic process"/>
    <property type="evidence" value="ECO:0007669"/>
    <property type="project" value="InterPro"/>
</dbReference>
<dbReference type="Gene3D" id="3.40.50.620">
    <property type="entry name" value="HUPs"/>
    <property type="match status" value="1"/>
</dbReference>
<dbReference type="GO" id="GO:0005524">
    <property type="term" value="F:ATP binding"/>
    <property type="evidence" value="ECO:0007669"/>
    <property type="project" value="UniProtKB-KW"/>
</dbReference>
<dbReference type="PATRIC" id="fig|1796491.3.peg.655"/>
<protein>
    <recommendedName>
        <fullName evidence="1">D-glycero-beta-D-manno-heptose 1-phosphate adenylyltransferase</fullName>
        <ecNumber evidence="1">2.7.7.70</ecNumber>
    </recommendedName>
</protein>
<dbReference type="InterPro" id="IPR011914">
    <property type="entry name" value="RfaE_dom_II"/>
</dbReference>
<evidence type="ECO:0000256" key="2">
    <source>
        <dbReference type="ARBA" id="ARBA00022679"/>
    </source>
</evidence>
<dbReference type="Pfam" id="PF01467">
    <property type="entry name" value="CTP_transf_like"/>
    <property type="match status" value="1"/>
</dbReference>
<accession>A0A139BWD9</accession>
<organism evidence="9 10">
    <name type="scientific">Candidatus Gallionella acididurans</name>
    <dbReference type="NCBI Taxonomy" id="1796491"/>
    <lineage>
        <taxon>Bacteria</taxon>
        <taxon>Pseudomonadati</taxon>
        <taxon>Pseudomonadota</taxon>
        <taxon>Betaproteobacteria</taxon>
        <taxon>Nitrosomonadales</taxon>
        <taxon>Gallionellaceae</taxon>
        <taxon>Gallionella</taxon>
    </lineage>
</organism>
<dbReference type="NCBIfam" id="TIGR02199">
    <property type="entry name" value="rfaE_dom_II"/>
    <property type="match status" value="1"/>
</dbReference>
<dbReference type="NCBIfam" id="TIGR00125">
    <property type="entry name" value="cyt_tran_rel"/>
    <property type="match status" value="1"/>
</dbReference>
<keyword evidence="5" id="KW-0067">ATP-binding</keyword>
<comment type="caution">
    <text evidence="9">The sequence shown here is derived from an EMBL/GenBank/DDBJ whole genome shotgun (WGS) entry which is preliminary data.</text>
</comment>
<sequence length="161" mass="17314">MYPAPAFEHKICSLDKLASRVAALPRPIVFTNGCFDVLHRGHVTYLAQARALGASLIVGVNSDASVKRQGKGADRPINAELDRMMVLAALDSVNLVVLFDTDTPLDLILACSPDVLAKGGDWRIENIVGASEVQGWGGSVHSIPFLHDRSTTALLKKIRSL</sequence>
<reference evidence="9 10" key="1">
    <citation type="submission" date="2016-02" db="EMBL/GenBank/DDBJ databases">
        <authorList>
            <person name="Wen L."/>
            <person name="He K."/>
            <person name="Yang H."/>
        </authorList>
    </citation>
    <scope>NUCLEOTIDE SEQUENCE [LARGE SCALE GENOMIC DNA]</scope>
    <source>
        <strain evidence="9">ShG14-8</strain>
    </source>
</reference>
<feature type="domain" description="Cytidyltransferase-like" evidence="8">
    <location>
        <begin position="30"/>
        <end position="122"/>
    </location>
</feature>
<dbReference type="Proteomes" id="UP000070578">
    <property type="component" value="Unassembled WGS sequence"/>
</dbReference>
<comment type="catalytic activity">
    <reaction evidence="7">
        <text>D-glycero-beta-D-manno-heptose 1-phosphate + ATP + H(+) = ADP-D-glycero-beta-D-manno-heptose + diphosphate</text>
        <dbReference type="Rhea" id="RHEA:27465"/>
        <dbReference type="ChEBI" id="CHEBI:15378"/>
        <dbReference type="ChEBI" id="CHEBI:30616"/>
        <dbReference type="ChEBI" id="CHEBI:33019"/>
        <dbReference type="ChEBI" id="CHEBI:59967"/>
        <dbReference type="ChEBI" id="CHEBI:61593"/>
        <dbReference type="EC" id="2.7.7.70"/>
    </reaction>
</comment>
<evidence type="ECO:0000313" key="10">
    <source>
        <dbReference type="Proteomes" id="UP000070578"/>
    </source>
</evidence>
<evidence type="ECO:0000256" key="6">
    <source>
        <dbReference type="ARBA" id="ARBA00023277"/>
    </source>
</evidence>
<evidence type="ECO:0000259" key="8">
    <source>
        <dbReference type="Pfam" id="PF01467"/>
    </source>
</evidence>